<evidence type="ECO:0000256" key="11">
    <source>
        <dbReference type="ARBA" id="ARBA00022842"/>
    </source>
</evidence>
<dbReference type="GO" id="GO:0006109">
    <property type="term" value="P:regulation of carbohydrate metabolic process"/>
    <property type="evidence" value="ECO:0007669"/>
    <property type="project" value="UniProtKB-UniRule"/>
</dbReference>
<dbReference type="GO" id="GO:0004674">
    <property type="term" value="F:protein serine/threonine kinase activity"/>
    <property type="evidence" value="ECO:0007669"/>
    <property type="project" value="UniProtKB-KW"/>
</dbReference>
<dbReference type="SUPFAM" id="SSF53795">
    <property type="entry name" value="PEP carboxykinase-like"/>
    <property type="match status" value="1"/>
</dbReference>
<reference evidence="18 19" key="1">
    <citation type="submission" date="2017-06" db="EMBL/GenBank/DDBJ databases">
        <title>Sequencing and comparative analysis of myxobacterial genomes.</title>
        <authorList>
            <person name="Rupp O."/>
            <person name="Goesmann A."/>
            <person name="Sogaard-Andersen L."/>
        </authorList>
    </citation>
    <scope>NUCLEOTIDE SEQUENCE [LARGE SCALE GENOMIC DNA]</scope>
    <source>
        <strain evidence="18 19">DSM 14697</strain>
    </source>
</reference>
<dbReference type="InterPro" id="IPR003755">
    <property type="entry name" value="HPr(Ser)_kin/Pase"/>
</dbReference>
<evidence type="ECO:0000256" key="4">
    <source>
        <dbReference type="ARBA" id="ARBA00011643"/>
    </source>
</evidence>
<feature type="binding site" evidence="14">
    <location>
        <position position="218"/>
    </location>
    <ligand>
        <name>Mg(2+)</name>
        <dbReference type="ChEBI" id="CHEBI:18420"/>
    </ligand>
</feature>
<sequence length="374" mass="40833">MAFRALRWLLEAAVGLPVGRPCPGRPPRGSGSLTAQGRPSPSKALSGDIHALTMKSIRISQLLEDRDYDMRLVLVAGGGGLSRTVVSSRIQKPGLALAGFTEHLHPHRVQVFGNTEISYLATLSEQRQHEALAKLFGEEELACVVVTKDLEIPQALVSACEGAGLALMKTPLLSSEFIMRVQTFLEEALTESSSLHGVLMDVFGVGILLLGKSGIGKSEIALDLVMRAHRLVADDIVDVTRRKGAVYGAGNPVIKHHMEIRGLGIINIKDLFGVAAVREQKKIELVIELQEWDPHQEYDRLGVEDRHLQIVGVDIPLSVVPVRPGRNMATIIEVAARNQLLKLQGHHSAREFAERLNRAIAEGAMRRTLGEEVE</sequence>
<name>A0A250K3G5_9BACT</name>
<feature type="region of interest" description="Disordered" evidence="15">
    <location>
        <begin position="19"/>
        <end position="45"/>
    </location>
</feature>
<dbReference type="PANTHER" id="PTHR30305">
    <property type="entry name" value="PROTEIN YJDM-RELATED"/>
    <property type="match status" value="1"/>
</dbReference>
<feature type="region of interest" description="Important for the catalytic mechanism of both phosphorylation and dephosphorylation" evidence="14">
    <location>
        <begin position="258"/>
        <end position="267"/>
    </location>
</feature>
<dbReference type="KEGG" id="mmas:MYMAC_006261"/>
<accession>A0A250K3G5</accession>
<gene>
    <name evidence="14" type="primary">hprK</name>
    <name evidence="18" type="ORF">MYMAC_006261</name>
</gene>
<dbReference type="AlphaFoldDB" id="A0A250K3G5"/>
<evidence type="ECO:0000256" key="13">
    <source>
        <dbReference type="ARBA" id="ARBA00047657"/>
    </source>
</evidence>
<evidence type="ECO:0000256" key="7">
    <source>
        <dbReference type="ARBA" id="ARBA00022723"/>
    </source>
</evidence>
<feature type="active site" evidence="14">
    <location>
        <position position="300"/>
    </location>
</feature>
<dbReference type="InterPro" id="IPR011104">
    <property type="entry name" value="Hpr_kin/Pase_C"/>
</dbReference>
<keyword evidence="10 14" id="KW-0067">ATP-binding</keyword>
<keyword evidence="19" id="KW-1185">Reference proteome</keyword>
<comment type="catalytic activity">
    <reaction evidence="1 14">
        <text>[HPr protein]-L-serine + ATP = [HPr protein]-O-phospho-L-serine + ADP + H(+)</text>
        <dbReference type="Rhea" id="RHEA:46600"/>
        <dbReference type="Rhea" id="RHEA-COMP:11602"/>
        <dbReference type="Rhea" id="RHEA-COMP:11603"/>
        <dbReference type="ChEBI" id="CHEBI:15378"/>
        <dbReference type="ChEBI" id="CHEBI:29999"/>
        <dbReference type="ChEBI" id="CHEBI:30616"/>
        <dbReference type="ChEBI" id="CHEBI:83421"/>
        <dbReference type="ChEBI" id="CHEBI:456216"/>
    </reaction>
</comment>
<comment type="cofactor">
    <cofactor evidence="2 14">
        <name>Mg(2+)</name>
        <dbReference type="ChEBI" id="CHEBI:18420"/>
    </cofactor>
</comment>
<dbReference type="SUPFAM" id="SSF75138">
    <property type="entry name" value="HprK N-terminal domain-like"/>
    <property type="match status" value="1"/>
</dbReference>
<evidence type="ECO:0000256" key="9">
    <source>
        <dbReference type="ARBA" id="ARBA00022777"/>
    </source>
</evidence>
<dbReference type="InterPro" id="IPR011126">
    <property type="entry name" value="Hpr_kin/Pase_Hpr_N"/>
</dbReference>
<keyword evidence="7 14" id="KW-0479">Metal-binding</keyword>
<comment type="domain">
    <text evidence="14">The Walker A ATP-binding motif also binds Pi and PPi.</text>
</comment>
<evidence type="ECO:0000256" key="10">
    <source>
        <dbReference type="ARBA" id="ARBA00022840"/>
    </source>
</evidence>
<evidence type="ECO:0000256" key="1">
    <source>
        <dbReference type="ARBA" id="ARBA00001120"/>
    </source>
</evidence>
<dbReference type="EC" id="2.7.11.-" evidence="14"/>
<comment type="catalytic activity">
    <reaction evidence="13 14">
        <text>[HPr protein]-O-phospho-L-serine + phosphate + H(+) = [HPr protein]-L-serine + diphosphate</text>
        <dbReference type="Rhea" id="RHEA:46604"/>
        <dbReference type="Rhea" id="RHEA-COMP:11602"/>
        <dbReference type="Rhea" id="RHEA-COMP:11603"/>
        <dbReference type="ChEBI" id="CHEBI:15378"/>
        <dbReference type="ChEBI" id="CHEBI:29999"/>
        <dbReference type="ChEBI" id="CHEBI:33019"/>
        <dbReference type="ChEBI" id="CHEBI:43474"/>
        <dbReference type="ChEBI" id="CHEBI:83421"/>
    </reaction>
</comment>
<dbReference type="GO" id="GO:0000287">
    <property type="term" value="F:magnesium ion binding"/>
    <property type="evidence" value="ECO:0007669"/>
    <property type="project" value="UniProtKB-UniRule"/>
</dbReference>
<comment type="subunit">
    <text evidence="4 14">Homohexamer.</text>
</comment>
<organism evidence="18 19">
    <name type="scientific">Corallococcus macrosporus DSM 14697</name>
    <dbReference type="NCBI Taxonomy" id="1189310"/>
    <lineage>
        <taxon>Bacteria</taxon>
        <taxon>Pseudomonadati</taxon>
        <taxon>Myxococcota</taxon>
        <taxon>Myxococcia</taxon>
        <taxon>Myxococcales</taxon>
        <taxon>Cystobacterineae</taxon>
        <taxon>Myxococcaceae</taxon>
        <taxon>Corallococcus</taxon>
    </lineage>
</organism>
<feature type="active site" evidence="14">
    <location>
        <position position="217"/>
    </location>
</feature>
<comment type="function">
    <text evidence="14">Catalyzes the ATP- as well as the pyrophosphate-dependent phosphorylation of a specific serine residue in HPr, a phosphocarrier protein of the phosphoenolpyruvate-dependent sugar phosphotransferase system (PTS). HprK/P also catalyzes the pyrophosphate-producing, inorganic phosphate-dependent dephosphorylation (phosphorolysis) of seryl-phosphorylated HPr (P-Ser-HPr).</text>
</comment>
<evidence type="ECO:0000256" key="15">
    <source>
        <dbReference type="SAM" id="MobiDB-lite"/>
    </source>
</evidence>
<dbReference type="HAMAP" id="MF_01249">
    <property type="entry name" value="HPr_kinase"/>
    <property type="match status" value="1"/>
</dbReference>
<keyword evidence="6 14" id="KW-0808">Transferase</keyword>
<dbReference type="Gene3D" id="3.40.1390.20">
    <property type="entry name" value="HprK N-terminal domain-like"/>
    <property type="match status" value="1"/>
</dbReference>
<keyword evidence="9 14" id="KW-0418">Kinase</keyword>
<evidence type="ECO:0000313" key="18">
    <source>
        <dbReference type="EMBL" id="ATB50605.1"/>
    </source>
</evidence>
<dbReference type="Proteomes" id="UP000217343">
    <property type="component" value="Chromosome"/>
</dbReference>
<feature type="domain" description="HPr(Ser) kinase/phosphorylase N-terminal" evidence="16">
    <location>
        <begin position="57"/>
        <end position="185"/>
    </location>
</feature>
<feature type="compositionally biased region" description="Low complexity" evidence="15">
    <location>
        <begin position="19"/>
        <end position="33"/>
    </location>
</feature>
<feature type="active site" evidence="14">
    <location>
        <position position="196"/>
    </location>
</feature>
<dbReference type="Pfam" id="PF07475">
    <property type="entry name" value="Hpr_kinase_C"/>
    <property type="match status" value="1"/>
</dbReference>
<evidence type="ECO:0000259" key="16">
    <source>
        <dbReference type="Pfam" id="PF02603"/>
    </source>
</evidence>
<feature type="binding site" evidence="14">
    <location>
        <begin position="211"/>
        <end position="218"/>
    </location>
    <ligand>
        <name>ATP</name>
        <dbReference type="ChEBI" id="CHEBI:30616"/>
    </ligand>
</feature>
<proteinExistence type="inferred from homology"/>
<comment type="miscellaneous">
    <text evidence="14">Both phosphorylation and phosphorolysis are carried out by the same active site and suggest a common mechanism for both reactions.</text>
</comment>
<dbReference type="GO" id="GO:0005524">
    <property type="term" value="F:ATP binding"/>
    <property type="evidence" value="ECO:0007669"/>
    <property type="project" value="UniProtKB-UniRule"/>
</dbReference>
<feature type="active site" description="Proton acceptor; for phosphorylation activity. Proton donor; for dephosphorylation activity" evidence="14">
    <location>
        <position position="235"/>
    </location>
</feature>
<dbReference type="InterPro" id="IPR028979">
    <property type="entry name" value="Ser_kin/Pase_Hpr-like_N_sf"/>
</dbReference>
<evidence type="ECO:0000256" key="14">
    <source>
        <dbReference type="HAMAP-Rule" id="MF_01249"/>
    </source>
</evidence>
<feature type="region of interest" description="Important for the catalytic mechanism of dephosphorylation" evidence="14">
    <location>
        <begin position="321"/>
        <end position="326"/>
    </location>
</feature>
<evidence type="ECO:0000256" key="2">
    <source>
        <dbReference type="ARBA" id="ARBA00001946"/>
    </source>
</evidence>
<keyword evidence="11 14" id="KW-0460">Magnesium</keyword>
<dbReference type="EMBL" id="CP022203">
    <property type="protein sequence ID" value="ATB50605.1"/>
    <property type="molecule type" value="Genomic_DNA"/>
</dbReference>
<dbReference type="GO" id="GO:0000155">
    <property type="term" value="F:phosphorelay sensor kinase activity"/>
    <property type="evidence" value="ECO:0007669"/>
    <property type="project" value="InterPro"/>
</dbReference>
<evidence type="ECO:0000256" key="12">
    <source>
        <dbReference type="ARBA" id="ARBA00023268"/>
    </source>
</evidence>
<dbReference type="GO" id="GO:0004712">
    <property type="term" value="F:protein serine/threonine/tyrosine kinase activity"/>
    <property type="evidence" value="ECO:0007669"/>
    <property type="project" value="UniProtKB-UniRule"/>
</dbReference>
<comment type="similarity">
    <text evidence="3 14">Belongs to the HPrK/P family.</text>
</comment>
<dbReference type="Pfam" id="PF02603">
    <property type="entry name" value="Hpr_kinase_N"/>
    <property type="match status" value="1"/>
</dbReference>
<dbReference type="Gene3D" id="3.40.50.300">
    <property type="entry name" value="P-loop containing nucleotide triphosphate hydrolases"/>
    <property type="match status" value="1"/>
</dbReference>
<dbReference type="NCBIfam" id="TIGR00679">
    <property type="entry name" value="hpr-ser"/>
    <property type="match status" value="1"/>
</dbReference>
<evidence type="ECO:0000256" key="3">
    <source>
        <dbReference type="ARBA" id="ARBA00006883"/>
    </source>
</evidence>
<evidence type="ECO:0000259" key="17">
    <source>
        <dbReference type="Pfam" id="PF07475"/>
    </source>
</evidence>
<dbReference type="CDD" id="cd01918">
    <property type="entry name" value="HprK_C"/>
    <property type="match status" value="1"/>
</dbReference>
<dbReference type="EC" id="2.7.4.-" evidence="14"/>
<evidence type="ECO:0000256" key="5">
    <source>
        <dbReference type="ARBA" id="ARBA00022527"/>
    </source>
</evidence>
<feature type="domain" description="HPr kinase/phosphorylase C-terminal" evidence="17">
    <location>
        <begin position="188"/>
        <end position="355"/>
    </location>
</feature>
<feature type="binding site" evidence="14">
    <location>
        <position position="259"/>
    </location>
    <ligand>
        <name>Mg(2+)</name>
        <dbReference type="ChEBI" id="CHEBI:18420"/>
    </ligand>
</feature>
<dbReference type="PANTHER" id="PTHR30305:SF1">
    <property type="entry name" value="HPR KINASE_PHOSPHORYLASE"/>
    <property type="match status" value="1"/>
</dbReference>
<evidence type="ECO:0000256" key="8">
    <source>
        <dbReference type="ARBA" id="ARBA00022741"/>
    </source>
</evidence>
<keyword evidence="12 14" id="KW-0511">Multifunctional enzyme</keyword>
<evidence type="ECO:0000313" key="19">
    <source>
        <dbReference type="Proteomes" id="UP000217343"/>
    </source>
</evidence>
<protein>
    <recommendedName>
        <fullName evidence="14">HPr kinase/phosphorylase</fullName>
        <shortName evidence="14">HPrK/P</shortName>
        <ecNumber evidence="14">2.7.11.-</ecNumber>
        <ecNumber evidence="14">2.7.4.-</ecNumber>
    </recommendedName>
    <alternativeName>
        <fullName evidence="14">HPr(Ser) kinase/phosphorylase</fullName>
    </alternativeName>
</protein>
<dbReference type="InterPro" id="IPR027417">
    <property type="entry name" value="P-loop_NTPase"/>
</dbReference>
<evidence type="ECO:0000256" key="6">
    <source>
        <dbReference type="ARBA" id="ARBA00022679"/>
    </source>
</evidence>
<keyword evidence="8 14" id="KW-0547">Nucleotide-binding</keyword>
<keyword evidence="5 14" id="KW-0723">Serine/threonine-protein kinase</keyword>
<dbReference type="FunFam" id="3.40.50.300:FF:000174">
    <property type="entry name" value="HPr kinase/phosphorylase"/>
    <property type="match status" value="1"/>
</dbReference>